<evidence type="ECO:0000256" key="3">
    <source>
        <dbReference type="ARBA" id="ARBA00022777"/>
    </source>
</evidence>
<name>A0A512RFW9_9BACT</name>
<dbReference type="Pfam" id="PF00294">
    <property type="entry name" value="PfkB"/>
    <property type="match status" value="1"/>
</dbReference>
<gene>
    <name evidence="5" type="ORF">CCY01nite_08040</name>
</gene>
<keyword evidence="6" id="KW-1185">Reference proteome</keyword>
<reference evidence="5 6" key="1">
    <citation type="submission" date="2019-07" db="EMBL/GenBank/DDBJ databases">
        <title>Whole genome shotgun sequence of Chitinophaga cymbidii NBRC 109752.</title>
        <authorList>
            <person name="Hosoyama A."/>
            <person name="Uohara A."/>
            <person name="Ohji S."/>
            <person name="Ichikawa N."/>
        </authorList>
    </citation>
    <scope>NUCLEOTIDE SEQUENCE [LARGE SCALE GENOMIC DNA]</scope>
    <source>
        <strain evidence="5 6">NBRC 109752</strain>
    </source>
</reference>
<sequence>MKLKNTIQNNLICSGAGLVALDVVISNDIEKPTQFYAGGSCGNVLTILSYMGWDSYPIARLSNNVASDLLSQDLNKWKVKEDLLTFTEDGSTPIIIHRILKDKHGFSKHRFEFRNPEDGKYLPSYKPCLSKSVQDILQKSPVPKVFYFDRINRASIDLAKAHKENGATIFFEPSSIKDEKGFKKCLEVADVVKFSEDRIPNYTAIFPKGQALIEIQTLGEKGLKYRRNGSAKWSEVKGYIIENVIDTAGAGDWCTAGIISTFFSHNYLLKSVTESQIERALKFGQILSAINCTFEGARGAMYNLGYDELVSKVENAMTAKTNVISLINRQPMKRTLPSNSIKISSLFVHAR</sequence>
<protein>
    <recommendedName>
        <fullName evidence="4">Carbohydrate kinase PfkB domain-containing protein</fullName>
    </recommendedName>
</protein>
<feature type="domain" description="Carbohydrate kinase PfkB" evidence="4">
    <location>
        <begin position="33"/>
        <end position="298"/>
    </location>
</feature>
<organism evidence="5 6">
    <name type="scientific">Chitinophaga cymbidii</name>
    <dbReference type="NCBI Taxonomy" id="1096750"/>
    <lineage>
        <taxon>Bacteria</taxon>
        <taxon>Pseudomonadati</taxon>
        <taxon>Bacteroidota</taxon>
        <taxon>Chitinophagia</taxon>
        <taxon>Chitinophagales</taxon>
        <taxon>Chitinophagaceae</taxon>
        <taxon>Chitinophaga</taxon>
    </lineage>
</organism>
<evidence type="ECO:0000256" key="2">
    <source>
        <dbReference type="ARBA" id="ARBA00022679"/>
    </source>
</evidence>
<comment type="caution">
    <text evidence="5">The sequence shown here is derived from an EMBL/GenBank/DDBJ whole genome shotgun (WGS) entry which is preliminary data.</text>
</comment>
<dbReference type="PANTHER" id="PTHR43085">
    <property type="entry name" value="HEXOKINASE FAMILY MEMBER"/>
    <property type="match status" value="1"/>
</dbReference>
<dbReference type="InterPro" id="IPR011611">
    <property type="entry name" value="PfkB_dom"/>
</dbReference>
<dbReference type="SUPFAM" id="SSF53613">
    <property type="entry name" value="Ribokinase-like"/>
    <property type="match status" value="1"/>
</dbReference>
<dbReference type="GO" id="GO:0016301">
    <property type="term" value="F:kinase activity"/>
    <property type="evidence" value="ECO:0007669"/>
    <property type="project" value="UniProtKB-KW"/>
</dbReference>
<dbReference type="AlphaFoldDB" id="A0A512RFW9"/>
<dbReference type="Gene3D" id="3.40.1190.20">
    <property type="match status" value="1"/>
</dbReference>
<evidence type="ECO:0000259" key="4">
    <source>
        <dbReference type="Pfam" id="PF00294"/>
    </source>
</evidence>
<dbReference type="InterPro" id="IPR002173">
    <property type="entry name" value="Carboh/pur_kinase_PfkB_CS"/>
</dbReference>
<accession>A0A512RFW9</accession>
<evidence type="ECO:0000313" key="6">
    <source>
        <dbReference type="Proteomes" id="UP000321436"/>
    </source>
</evidence>
<dbReference type="RefSeq" id="WP_146858042.1">
    <property type="nucleotide sequence ID" value="NZ_BKAU01000001.1"/>
</dbReference>
<dbReference type="PANTHER" id="PTHR43085:SF57">
    <property type="entry name" value="CARBOHYDRATE KINASE PFKB DOMAIN-CONTAINING PROTEIN"/>
    <property type="match status" value="1"/>
</dbReference>
<evidence type="ECO:0000313" key="5">
    <source>
        <dbReference type="EMBL" id="GEP94544.1"/>
    </source>
</evidence>
<dbReference type="Proteomes" id="UP000321436">
    <property type="component" value="Unassembled WGS sequence"/>
</dbReference>
<dbReference type="PROSITE" id="PS00584">
    <property type="entry name" value="PFKB_KINASES_2"/>
    <property type="match status" value="1"/>
</dbReference>
<comment type="similarity">
    <text evidence="1">Belongs to the carbohydrate kinase PfkB family.</text>
</comment>
<dbReference type="InterPro" id="IPR029056">
    <property type="entry name" value="Ribokinase-like"/>
</dbReference>
<dbReference type="EMBL" id="BKAU01000001">
    <property type="protein sequence ID" value="GEP94544.1"/>
    <property type="molecule type" value="Genomic_DNA"/>
</dbReference>
<keyword evidence="2" id="KW-0808">Transferase</keyword>
<proteinExistence type="inferred from homology"/>
<evidence type="ECO:0000256" key="1">
    <source>
        <dbReference type="ARBA" id="ARBA00010688"/>
    </source>
</evidence>
<keyword evidence="3" id="KW-0418">Kinase</keyword>
<dbReference type="OrthoDB" id="7556723at2"/>
<dbReference type="InterPro" id="IPR050306">
    <property type="entry name" value="PfkB_Carbo_kinase"/>
</dbReference>